<accession>A0AAV5LZK8</accession>
<protein>
    <recommendedName>
        <fullName evidence="4">Gustatory receptor</fullName>
    </recommendedName>
</protein>
<keyword evidence="1" id="KW-0472">Membrane</keyword>
<dbReference type="PANTHER" id="PTHR31061">
    <property type="entry name" value="LD22376P"/>
    <property type="match status" value="1"/>
</dbReference>
<evidence type="ECO:0008006" key="4">
    <source>
        <dbReference type="Google" id="ProtNLM"/>
    </source>
</evidence>
<sequence>MATWEVSTVKRICHSIAEISVSLGKFLGGFSHAPDELLTYGVDMKMIRFDGILQGIIYVVMINLLLAKNSFLILVGGYFGDLSKRWSKQGSFTWPLLYIQVSLSALEMGVFSLIVYSTFMYGIYVPNWHFTIHNKDSDDYGKVFSVTCRVRGKLDPPCNAMVLINISVLGINHMYQDSAWRRSKGPLRKDAPSWCHAPFELEGILSSISSFLSTIIRAHFGHVLIYLKGHSDRLKHWVIMGLFFLVLGLILHFIHAIPLNKQLYTFSYVCVTSRTTALVFTTIYILICRVRKKCQRFLVCGLPCTVDEELLRPSEDGLNSLLSIEDLHALISPVPQGTPLPLVLLGKNKERAELLGWISLFCWMGSSICSSLIELGELGRLSVSMEKLEKELKNGDKCQVCLT</sequence>
<proteinExistence type="predicted"/>
<keyword evidence="1" id="KW-0812">Transmembrane</keyword>
<organism evidence="2 3">
    <name type="scientific">Rubroshorea leprosula</name>
    <dbReference type="NCBI Taxonomy" id="152421"/>
    <lineage>
        <taxon>Eukaryota</taxon>
        <taxon>Viridiplantae</taxon>
        <taxon>Streptophyta</taxon>
        <taxon>Embryophyta</taxon>
        <taxon>Tracheophyta</taxon>
        <taxon>Spermatophyta</taxon>
        <taxon>Magnoliopsida</taxon>
        <taxon>eudicotyledons</taxon>
        <taxon>Gunneridae</taxon>
        <taxon>Pentapetalae</taxon>
        <taxon>rosids</taxon>
        <taxon>malvids</taxon>
        <taxon>Malvales</taxon>
        <taxon>Dipterocarpaceae</taxon>
        <taxon>Rubroshorea</taxon>
    </lineage>
</organism>
<dbReference type="AlphaFoldDB" id="A0AAV5LZK8"/>
<keyword evidence="1" id="KW-1133">Transmembrane helix</keyword>
<evidence type="ECO:0000313" key="2">
    <source>
        <dbReference type="EMBL" id="GKV42675.1"/>
    </source>
</evidence>
<feature type="transmembrane region" description="Helical" evidence="1">
    <location>
        <begin position="263"/>
        <end position="287"/>
    </location>
</feature>
<feature type="transmembrane region" description="Helical" evidence="1">
    <location>
        <begin position="55"/>
        <end position="79"/>
    </location>
</feature>
<dbReference type="PANTHER" id="PTHR31061:SF25">
    <property type="entry name" value="HEPARAN-ALPHA-GLUCOSAMINIDE N-ACETYLTRANSFERASE-LIKE PROTEIN (DUF1624)"/>
    <property type="match status" value="1"/>
</dbReference>
<evidence type="ECO:0000256" key="1">
    <source>
        <dbReference type="SAM" id="Phobius"/>
    </source>
</evidence>
<dbReference type="EMBL" id="BPVZ01000160">
    <property type="protein sequence ID" value="GKV42675.1"/>
    <property type="molecule type" value="Genomic_DNA"/>
</dbReference>
<comment type="caution">
    <text evidence="2">The sequence shown here is derived from an EMBL/GenBank/DDBJ whole genome shotgun (WGS) entry which is preliminary data.</text>
</comment>
<feature type="transmembrane region" description="Helical" evidence="1">
    <location>
        <begin position="99"/>
        <end position="125"/>
    </location>
</feature>
<dbReference type="Proteomes" id="UP001054252">
    <property type="component" value="Unassembled WGS sequence"/>
</dbReference>
<name>A0AAV5LZK8_9ROSI</name>
<feature type="transmembrane region" description="Helical" evidence="1">
    <location>
        <begin position="237"/>
        <end position="257"/>
    </location>
</feature>
<reference evidence="2 3" key="1">
    <citation type="journal article" date="2021" name="Commun. Biol.">
        <title>The genome of Shorea leprosula (Dipterocarpaceae) highlights the ecological relevance of drought in aseasonal tropical rainforests.</title>
        <authorList>
            <person name="Ng K.K.S."/>
            <person name="Kobayashi M.J."/>
            <person name="Fawcett J.A."/>
            <person name="Hatakeyama M."/>
            <person name="Paape T."/>
            <person name="Ng C.H."/>
            <person name="Ang C.C."/>
            <person name="Tnah L.H."/>
            <person name="Lee C.T."/>
            <person name="Nishiyama T."/>
            <person name="Sese J."/>
            <person name="O'Brien M.J."/>
            <person name="Copetti D."/>
            <person name="Mohd Noor M.I."/>
            <person name="Ong R.C."/>
            <person name="Putra M."/>
            <person name="Sireger I.Z."/>
            <person name="Indrioko S."/>
            <person name="Kosugi Y."/>
            <person name="Izuno A."/>
            <person name="Isagi Y."/>
            <person name="Lee S.L."/>
            <person name="Shimizu K.K."/>
        </authorList>
    </citation>
    <scope>NUCLEOTIDE SEQUENCE [LARGE SCALE GENOMIC DNA]</scope>
    <source>
        <strain evidence="2">214</strain>
    </source>
</reference>
<keyword evidence="3" id="KW-1185">Reference proteome</keyword>
<evidence type="ECO:0000313" key="3">
    <source>
        <dbReference type="Proteomes" id="UP001054252"/>
    </source>
</evidence>
<gene>
    <name evidence="2" type="ORF">SLEP1_g50053</name>
</gene>